<dbReference type="InterPro" id="IPR053203">
    <property type="entry name" value="Cisplatin_resist-associated"/>
</dbReference>
<evidence type="ECO:0000313" key="3">
    <source>
        <dbReference type="Proteomes" id="UP001201163"/>
    </source>
</evidence>
<feature type="compositionally biased region" description="Basic and acidic residues" evidence="1">
    <location>
        <begin position="94"/>
        <end position="105"/>
    </location>
</feature>
<reference evidence="2" key="1">
    <citation type="submission" date="2022-01" db="EMBL/GenBank/DDBJ databases">
        <title>Comparative genomics reveals a dynamic genome evolution in the ectomycorrhizal milk-cap (Lactarius) mushrooms.</title>
        <authorList>
            <consortium name="DOE Joint Genome Institute"/>
            <person name="Lebreton A."/>
            <person name="Tang N."/>
            <person name="Kuo A."/>
            <person name="LaButti K."/>
            <person name="Drula E."/>
            <person name="Barry K."/>
            <person name="Clum A."/>
            <person name="Lipzen A."/>
            <person name="Mousain D."/>
            <person name="Ng V."/>
            <person name="Wang R."/>
            <person name="Wang X."/>
            <person name="Dai Y."/>
            <person name="Henrissat B."/>
            <person name="Grigoriev I.V."/>
            <person name="Guerin-Laguette A."/>
            <person name="Yu F."/>
            <person name="Martin F.M."/>
        </authorList>
    </citation>
    <scope>NUCLEOTIDE SEQUENCE</scope>
    <source>
        <strain evidence="2">QP</strain>
    </source>
</reference>
<dbReference type="Proteomes" id="UP001201163">
    <property type="component" value="Unassembled WGS sequence"/>
</dbReference>
<dbReference type="PANTHER" id="PTHR34693">
    <property type="entry name" value="PROTEIN PAR32"/>
    <property type="match status" value="1"/>
</dbReference>
<feature type="region of interest" description="Disordered" evidence="1">
    <location>
        <begin position="1"/>
        <end position="149"/>
    </location>
</feature>
<organism evidence="2 3">
    <name type="scientific">Lactarius akahatsu</name>
    <dbReference type="NCBI Taxonomy" id="416441"/>
    <lineage>
        <taxon>Eukaryota</taxon>
        <taxon>Fungi</taxon>
        <taxon>Dikarya</taxon>
        <taxon>Basidiomycota</taxon>
        <taxon>Agaricomycotina</taxon>
        <taxon>Agaricomycetes</taxon>
        <taxon>Russulales</taxon>
        <taxon>Russulaceae</taxon>
        <taxon>Lactarius</taxon>
    </lineage>
</organism>
<feature type="compositionally biased region" description="Polar residues" evidence="1">
    <location>
        <begin position="83"/>
        <end position="92"/>
    </location>
</feature>
<dbReference type="EMBL" id="JAKELL010000029">
    <property type="protein sequence ID" value="KAH8990850.1"/>
    <property type="molecule type" value="Genomic_DNA"/>
</dbReference>
<protein>
    <submittedName>
        <fullName evidence="2">Uncharacterized protein</fullName>
    </submittedName>
</protein>
<evidence type="ECO:0000313" key="2">
    <source>
        <dbReference type="EMBL" id="KAH8990850.1"/>
    </source>
</evidence>
<feature type="region of interest" description="Disordered" evidence="1">
    <location>
        <begin position="172"/>
        <end position="281"/>
    </location>
</feature>
<dbReference type="InterPro" id="IPR022024">
    <property type="entry name" value="DUF3602"/>
</dbReference>
<dbReference type="AlphaFoldDB" id="A0AAD4QDH0"/>
<dbReference type="PANTHER" id="PTHR34693:SF1">
    <property type="entry name" value="PROTEIN PAR32"/>
    <property type="match status" value="1"/>
</dbReference>
<comment type="caution">
    <text evidence="2">The sequence shown here is derived from an EMBL/GenBank/DDBJ whole genome shotgun (WGS) entry which is preliminary data.</text>
</comment>
<feature type="compositionally biased region" description="Basic and acidic residues" evidence="1">
    <location>
        <begin position="233"/>
        <end position="249"/>
    </location>
</feature>
<dbReference type="Pfam" id="PF12223">
    <property type="entry name" value="DUF3602"/>
    <property type="match status" value="1"/>
</dbReference>
<feature type="compositionally biased region" description="Basic and acidic residues" evidence="1">
    <location>
        <begin position="32"/>
        <end position="51"/>
    </location>
</feature>
<feature type="compositionally biased region" description="Basic and acidic residues" evidence="1">
    <location>
        <begin position="131"/>
        <end position="143"/>
    </location>
</feature>
<accession>A0AAD4QDH0</accession>
<gene>
    <name evidence="2" type="ORF">EDB92DRAFT_2088373</name>
</gene>
<evidence type="ECO:0000256" key="1">
    <source>
        <dbReference type="SAM" id="MobiDB-lite"/>
    </source>
</evidence>
<sequence>MSTTERSLSRGRVGLQSSGRGGTGNIRAPSLDVDRVSGPDDFSDTRGRDPVPTRYLQVDEVTSTGRGGAGNIRSPSRDASRPESINSGSSPARSEPRGRGYDRDLISAIDTANDTGVHSSGRGGLGNITRPDSKSRSRSRDLVHSSGRGGIGNLYIGDPVEKGILEVEERERAAHQHPLGVHSTGRGGLANLTPGELPHVEAPVNPHGANHPHATHKHELESTGRGGAGNISDRSRSREPKEPNGKDHGLSGFLHRVTHTGAQKGEDEVLTTGVDTRQSAM</sequence>
<name>A0AAD4QDH0_9AGAM</name>
<proteinExistence type="predicted"/>
<keyword evidence="3" id="KW-1185">Reference proteome</keyword>